<feature type="binding site" evidence="5">
    <location>
        <position position="93"/>
    </location>
    <ligand>
        <name>ATP</name>
        <dbReference type="ChEBI" id="CHEBI:30616"/>
    </ligand>
</feature>
<dbReference type="InterPro" id="IPR000719">
    <property type="entry name" value="Prot_kinase_dom"/>
</dbReference>
<dbReference type="eggNOG" id="COG0515">
    <property type="taxonomic scope" value="Bacteria"/>
</dbReference>
<dbReference type="InterPro" id="IPR011009">
    <property type="entry name" value="Kinase-like_dom_sf"/>
</dbReference>
<dbReference type="InterPro" id="IPR008271">
    <property type="entry name" value="Ser/Thr_kinase_AS"/>
</dbReference>
<reference evidence="7 8" key="1">
    <citation type="submission" date="2007-06" db="EMBL/GenBank/DDBJ databases">
        <authorList>
            <person name="Shimkets L."/>
            <person name="Ferriera S."/>
            <person name="Johnson J."/>
            <person name="Kravitz S."/>
            <person name="Beeson K."/>
            <person name="Sutton G."/>
            <person name="Rogers Y.-H."/>
            <person name="Friedman R."/>
            <person name="Frazier M."/>
            <person name="Venter J.C."/>
        </authorList>
    </citation>
    <scope>NUCLEOTIDE SEQUENCE [LARGE SCALE GENOMIC DNA]</scope>
    <source>
        <strain evidence="7 8">SIR-1</strain>
    </source>
</reference>
<dbReference type="SUPFAM" id="SSF48452">
    <property type="entry name" value="TPR-like"/>
    <property type="match status" value="1"/>
</dbReference>
<dbReference type="PROSITE" id="PS50011">
    <property type="entry name" value="PROTEIN_KINASE_DOM"/>
    <property type="match status" value="1"/>
</dbReference>
<proteinExistence type="predicted"/>
<dbReference type="Gene3D" id="3.30.200.20">
    <property type="entry name" value="Phosphorylase Kinase, domain 1"/>
    <property type="match status" value="1"/>
</dbReference>
<dbReference type="InterPro" id="IPR017441">
    <property type="entry name" value="Protein_kinase_ATP_BS"/>
</dbReference>
<evidence type="ECO:0000256" key="2">
    <source>
        <dbReference type="ARBA" id="ARBA00022741"/>
    </source>
</evidence>
<protein>
    <submittedName>
        <fullName evidence="7">Serine/threonine kinase family protein</fullName>
    </submittedName>
</protein>
<accession>A6G2N9</accession>
<feature type="domain" description="Protein kinase" evidence="6">
    <location>
        <begin position="64"/>
        <end position="345"/>
    </location>
</feature>
<dbReference type="Gene3D" id="1.25.40.10">
    <property type="entry name" value="Tetratricopeptide repeat domain"/>
    <property type="match status" value="1"/>
</dbReference>
<dbReference type="CDD" id="cd14014">
    <property type="entry name" value="STKc_PknB_like"/>
    <property type="match status" value="1"/>
</dbReference>
<dbReference type="GO" id="GO:0005524">
    <property type="term" value="F:ATP binding"/>
    <property type="evidence" value="ECO:0007669"/>
    <property type="project" value="UniProtKB-UniRule"/>
</dbReference>
<evidence type="ECO:0000256" key="3">
    <source>
        <dbReference type="ARBA" id="ARBA00022777"/>
    </source>
</evidence>
<dbReference type="PANTHER" id="PTHR43289">
    <property type="entry name" value="MITOGEN-ACTIVATED PROTEIN KINASE KINASE KINASE 20-RELATED"/>
    <property type="match status" value="1"/>
</dbReference>
<evidence type="ECO:0000259" key="6">
    <source>
        <dbReference type="PROSITE" id="PS50011"/>
    </source>
</evidence>
<dbReference type="EMBL" id="ABCS01000015">
    <property type="protein sequence ID" value="EDM79976.1"/>
    <property type="molecule type" value="Genomic_DNA"/>
</dbReference>
<sequence length="947" mass="102168">MLARAKAAGEDPAAEAERLRAECLARVAAAKLRVKTVDVRETDVDAEIDSTPPDTLVPPRLGHYEIVDLLGQGGMGVVYAAFDERLGRNVAIKVLHGHKWDATGRRRERLLREAQAMARVSHPNLATVHEVGVTGDQLYVAMEFISGPTLERWLVTEDRSWHAVADVFRQIAEGLSALHEAGLVHRDIKPSNVIVGDDGWVKVLDLGLVGVDGGEFVSLEDSASDWSSSLSQVDQLLTKTGDRIGTPAYMSPEQFSGERLTPASDIFSFSVALYEALHGVHPFMAETLEELRDNVVSGRIAPPFIAGDVPARLTVLAKQGLALHPQRRPASMEDIANILGEDPTRVRRRVLRAVGGATALGLAVVAGVFAAGGLDAGERACEGSEAIISATWGPEQSLAVRDAVDSTGLSYAEPLGERIIRALDGYAGAWAKAHRQVCLDHAQGRHSEQLLDARMACLDRRRQAFAGAVELLTAADREVVDHAGEIVAELPRLDACDDLTSPSVRAYIPDTLLAAAPLDTHARAVARDLEAQLDHAELLARAGRIDDALERSASVAEVAESMGLDESLARALLCEARVRMAVSLDREATARLLSRARVLSTRGPYPLLAAEAVSRQMYLRGLRSGASEVVMEDAELADAWIDQAGGSPEVEALLLNNLGAVHLAGGRRAEARTALQASLELKSELLGTTHLELAPTLANLSLLTEDPDAREQLHARLVAIHHHHLGPEHPQSIDAEVFAAVLVEDPARSADLLAELCPRLEALGARVSAGECNFEKGRRDFARRADGSARLAFEAALEGLPAEDSRRELARAYLVVVGAPGDADRLGVDEDARARILAASSQAWWALNQRAELLLLDGTKSLKAGDLERAEAELEAALADLQRIRDIAQPMDHERLLALTRSALARALALRSDADVERAKALRDTATTYFMRWPNTYALALIELHDI</sequence>
<dbReference type="AlphaFoldDB" id="A6G2N9"/>
<dbReference type="PROSITE" id="PS00107">
    <property type="entry name" value="PROTEIN_KINASE_ATP"/>
    <property type="match status" value="1"/>
</dbReference>
<keyword evidence="4 5" id="KW-0067">ATP-binding</keyword>
<dbReference type="Proteomes" id="UP000005801">
    <property type="component" value="Unassembled WGS sequence"/>
</dbReference>
<comment type="caution">
    <text evidence="7">The sequence shown here is derived from an EMBL/GenBank/DDBJ whole genome shotgun (WGS) entry which is preliminary data.</text>
</comment>
<dbReference type="Gene3D" id="1.10.510.10">
    <property type="entry name" value="Transferase(Phosphotransferase) domain 1"/>
    <property type="match status" value="1"/>
</dbReference>
<dbReference type="STRING" id="391625.PPSIR1_23081"/>
<evidence type="ECO:0000256" key="5">
    <source>
        <dbReference type="PROSITE-ProRule" id="PRU10141"/>
    </source>
</evidence>
<evidence type="ECO:0000256" key="1">
    <source>
        <dbReference type="ARBA" id="ARBA00022679"/>
    </source>
</evidence>
<gene>
    <name evidence="7" type="ORF">PPSIR1_23081</name>
</gene>
<dbReference type="Pfam" id="PF13424">
    <property type="entry name" value="TPR_12"/>
    <property type="match status" value="1"/>
</dbReference>
<keyword evidence="1" id="KW-0808">Transferase</keyword>
<dbReference type="InterPro" id="IPR011990">
    <property type="entry name" value="TPR-like_helical_dom_sf"/>
</dbReference>
<keyword evidence="2 5" id="KW-0547">Nucleotide-binding</keyword>
<dbReference type="Pfam" id="PF00069">
    <property type="entry name" value="Pkinase"/>
    <property type="match status" value="1"/>
</dbReference>
<keyword evidence="3 7" id="KW-0418">Kinase</keyword>
<keyword evidence="8" id="KW-1185">Reference proteome</keyword>
<evidence type="ECO:0000313" key="8">
    <source>
        <dbReference type="Proteomes" id="UP000005801"/>
    </source>
</evidence>
<dbReference type="PROSITE" id="PS00108">
    <property type="entry name" value="PROTEIN_KINASE_ST"/>
    <property type="match status" value="1"/>
</dbReference>
<dbReference type="SUPFAM" id="SSF56112">
    <property type="entry name" value="Protein kinase-like (PK-like)"/>
    <property type="match status" value="1"/>
</dbReference>
<evidence type="ECO:0000256" key="4">
    <source>
        <dbReference type="ARBA" id="ARBA00022840"/>
    </source>
</evidence>
<dbReference type="PANTHER" id="PTHR43289:SF34">
    <property type="entry name" value="SERINE_THREONINE-PROTEIN KINASE YBDM-RELATED"/>
    <property type="match status" value="1"/>
</dbReference>
<dbReference type="SMART" id="SM00220">
    <property type="entry name" value="S_TKc"/>
    <property type="match status" value="1"/>
</dbReference>
<evidence type="ECO:0000313" key="7">
    <source>
        <dbReference type="EMBL" id="EDM79976.1"/>
    </source>
</evidence>
<dbReference type="GO" id="GO:0004674">
    <property type="term" value="F:protein serine/threonine kinase activity"/>
    <property type="evidence" value="ECO:0007669"/>
    <property type="project" value="TreeGrafter"/>
</dbReference>
<name>A6G2N9_9BACT</name>
<organism evidence="7 8">
    <name type="scientific">Plesiocystis pacifica SIR-1</name>
    <dbReference type="NCBI Taxonomy" id="391625"/>
    <lineage>
        <taxon>Bacteria</taxon>
        <taxon>Pseudomonadati</taxon>
        <taxon>Myxococcota</taxon>
        <taxon>Polyangia</taxon>
        <taxon>Nannocystales</taxon>
        <taxon>Nannocystaceae</taxon>
        <taxon>Plesiocystis</taxon>
    </lineage>
</organism>